<organism evidence="1">
    <name type="scientific">viral metagenome</name>
    <dbReference type="NCBI Taxonomy" id="1070528"/>
    <lineage>
        <taxon>unclassified sequences</taxon>
        <taxon>metagenomes</taxon>
        <taxon>organismal metagenomes</taxon>
    </lineage>
</organism>
<dbReference type="AlphaFoldDB" id="A0A6C0BPR4"/>
<sequence>MNSVFFTNSLFRVKPINAFNINNKPNCNNFLLKKYKLLKLLKFYDKQLCVKYEKAKDVCYNNIPIDEQYECKKLWRELETITIIKKEIEKSLEDINNDLSKC</sequence>
<name>A0A6C0BPR4_9ZZZZ</name>
<dbReference type="EMBL" id="MN739221">
    <property type="protein sequence ID" value="QHS94377.1"/>
    <property type="molecule type" value="Genomic_DNA"/>
</dbReference>
<proteinExistence type="predicted"/>
<protein>
    <submittedName>
        <fullName evidence="1">Uncharacterized protein</fullName>
    </submittedName>
</protein>
<accession>A0A6C0BPR4</accession>
<reference evidence="1" key="1">
    <citation type="journal article" date="2020" name="Nature">
        <title>Giant virus diversity and host interactions through global metagenomics.</title>
        <authorList>
            <person name="Schulz F."/>
            <person name="Roux S."/>
            <person name="Paez-Espino D."/>
            <person name="Jungbluth S."/>
            <person name="Walsh D.A."/>
            <person name="Denef V.J."/>
            <person name="McMahon K.D."/>
            <person name="Konstantinidis K.T."/>
            <person name="Eloe-Fadrosh E.A."/>
            <person name="Kyrpides N.C."/>
            <person name="Woyke T."/>
        </authorList>
    </citation>
    <scope>NUCLEOTIDE SEQUENCE</scope>
    <source>
        <strain evidence="1">GVMAG-M-3300018416-26</strain>
    </source>
</reference>
<evidence type="ECO:0000313" key="1">
    <source>
        <dbReference type="EMBL" id="QHS94377.1"/>
    </source>
</evidence>